<organism evidence="12 13">
    <name type="scientific">Bifidobacterium mongoliense DSM 21395</name>
    <dbReference type="NCBI Taxonomy" id="1437603"/>
    <lineage>
        <taxon>Bacteria</taxon>
        <taxon>Bacillati</taxon>
        <taxon>Actinomycetota</taxon>
        <taxon>Actinomycetes</taxon>
        <taxon>Bifidobacteriales</taxon>
        <taxon>Bifidobacteriaceae</taxon>
        <taxon>Bifidobacterium</taxon>
    </lineage>
</organism>
<comment type="similarity">
    <text evidence="2">Belongs to the ABC transporter superfamily.</text>
</comment>
<dbReference type="Gene3D" id="3.40.50.300">
    <property type="entry name" value="P-loop containing nucleotide triphosphate hydrolases"/>
    <property type="match status" value="1"/>
</dbReference>
<evidence type="ECO:0000313" key="12">
    <source>
        <dbReference type="EMBL" id="KFI73949.1"/>
    </source>
</evidence>
<keyword evidence="9" id="KW-0472">Membrane</keyword>
<dbReference type="GeneID" id="93094083"/>
<evidence type="ECO:0000256" key="2">
    <source>
        <dbReference type="ARBA" id="ARBA00005417"/>
    </source>
</evidence>
<sequence length="297" mass="31402">MSVDISRLRVDIGRTAVVDDVTMHIGAGERVGLVGASGSGKSMIARAMLGLLPLDARASGHIRYGDDGAGDDGSDGSGLGVDALACGEETMADLRGRYVSTVFQDPATTLSPVLTALQQVTLPLRRHYRMTRGEYAERGMATLQRVGLDPMLADHLPHQLSGGQRQRVAIATAIVTSPRLLIADEPTTALDAIAQREIVDLLVGLVDESGAAMLFITHDFSVLARATRRCYVMRSGRMVEAGDTSSLLGAPQCKYTRHLVDAAERLTLHGAGATAPGADRADDVGNTRNEGADDARN</sequence>
<feature type="compositionally biased region" description="Basic and acidic residues" evidence="10">
    <location>
        <begin position="279"/>
        <end position="297"/>
    </location>
</feature>
<dbReference type="EMBL" id="JGZE01000030">
    <property type="protein sequence ID" value="KFI73949.1"/>
    <property type="molecule type" value="Genomic_DNA"/>
</dbReference>
<evidence type="ECO:0000256" key="4">
    <source>
        <dbReference type="ARBA" id="ARBA00022475"/>
    </source>
</evidence>
<keyword evidence="4" id="KW-1003">Cell membrane</keyword>
<dbReference type="CDD" id="cd03257">
    <property type="entry name" value="ABC_NikE_OppD_transporters"/>
    <property type="match status" value="1"/>
</dbReference>
<dbReference type="EC" id="3.6.3.24" evidence="12"/>
<dbReference type="InterPro" id="IPR003439">
    <property type="entry name" value="ABC_transporter-like_ATP-bd"/>
</dbReference>
<evidence type="ECO:0000256" key="8">
    <source>
        <dbReference type="ARBA" id="ARBA00022967"/>
    </source>
</evidence>
<evidence type="ECO:0000256" key="5">
    <source>
        <dbReference type="ARBA" id="ARBA00022519"/>
    </source>
</evidence>
<evidence type="ECO:0000256" key="3">
    <source>
        <dbReference type="ARBA" id="ARBA00022448"/>
    </source>
</evidence>
<keyword evidence="6" id="KW-0547">Nucleotide-binding</keyword>
<dbReference type="PANTHER" id="PTHR43297:SF14">
    <property type="entry name" value="ATPASE AAA-TYPE CORE DOMAIN-CONTAINING PROTEIN"/>
    <property type="match status" value="1"/>
</dbReference>
<evidence type="ECO:0000256" key="9">
    <source>
        <dbReference type="ARBA" id="ARBA00023136"/>
    </source>
</evidence>
<evidence type="ECO:0000256" key="1">
    <source>
        <dbReference type="ARBA" id="ARBA00004202"/>
    </source>
</evidence>
<dbReference type="GO" id="GO:0005886">
    <property type="term" value="C:plasma membrane"/>
    <property type="evidence" value="ECO:0007669"/>
    <property type="project" value="UniProtKB-SubCell"/>
</dbReference>
<dbReference type="Pfam" id="PF00005">
    <property type="entry name" value="ABC_tran"/>
    <property type="match status" value="1"/>
</dbReference>
<protein>
    <submittedName>
        <fullName evidence="12">Peptide ABC transporter ATP-binding protein</fullName>
        <ecNumber evidence="12">3.6.3.24</ecNumber>
    </submittedName>
</protein>
<dbReference type="AlphaFoldDB" id="A0A087BSE9"/>
<keyword evidence="13" id="KW-1185">Reference proteome</keyword>
<dbReference type="Proteomes" id="UP000029082">
    <property type="component" value="Unassembled WGS sequence"/>
</dbReference>
<dbReference type="eggNOG" id="COG0444">
    <property type="taxonomic scope" value="Bacteria"/>
</dbReference>
<accession>A0A087BSE9</accession>
<keyword evidence="7 12" id="KW-0067">ATP-binding</keyword>
<dbReference type="InterPro" id="IPR050388">
    <property type="entry name" value="ABC_Ni/Peptide_Import"/>
</dbReference>
<evidence type="ECO:0000256" key="6">
    <source>
        <dbReference type="ARBA" id="ARBA00022741"/>
    </source>
</evidence>
<comment type="subcellular location">
    <subcellularLocation>
        <location evidence="1">Cell membrane</location>
        <topology evidence="1">Peripheral membrane protein</topology>
    </subcellularLocation>
</comment>
<dbReference type="RefSeq" id="WP_081883029.1">
    <property type="nucleotide sequence ID" value="NZ_JDUO01000002.1"/>
</dbReference>
<proteinExistence type="inferred from homology"/>
<dbReference type="STRING" id="1437603.GCA_000771525_00856"/>
<dbReference type="GO" id="GO:0005524">
    <property type="term" value="F:ATP binding"/>
    <property type="evidence" value="ECO:0007669"/>
    <property type="project" value="UniProtKB-KW"/>
</dbReference>
<dbReference type="SUPFAM" id="SSF52540">
    <property type="entry name" value="P-loop containing nucleoside triphosphate hydrolases"/>
    <property type="match status" value="1"/>
</dbReference>
<keyword evidence="8" id="KW-1278">Translocase</keyword>
<keyword evidence="3" id="KW-0813">Transport</keyword>
<evidence type="ECO:0000256" key="7">
    <source>
        <dbReference type="ARBA" id="ARBA00022840"/>
    </source>
</evidence>
<evidence type="ECO:0000256" key="10">
    <source>
        <dbReference type="SAM" id="MobiDB-lite"/>
    </source>
</evidence>
<evidence type="ECO:0000259" key="11">
    <source>
        <dbReference type="PROSITE" id="PS50893"/>
    </source>
</evidence>
<dbReference type="InterPro" id="IPR017871">
    <property type="entry name" value="ABC_transporter-like_CS"/>
</dbReference>
<dbReference type="PROSITE" id="PS50893">
    <property type="entry name" value="ABC_TRANSPORTER_2"/>
    <property type="match status" value="1"/>
</dbReference>
<gene>
    <name evidence="12" type="ORF">BMON_1618</name>
</gene>
<comment type="caution">
    <text evidence="12">The sequence shown here is derived from an EMBL/GenBank/DDBJ whole genome shotgun (WGS) entry which is preliminary data.</text>
</comment>
<dbReference type="PROSITE" id="PS00211">
    <property type="entry name" value="ABC_TRANSPORTER_1"/>
    <property type="match status" value="1"/>
</dbReference>
<name>A0A087BSE9_9BIFI</name>
<dbReference type="InterPro" id="IPR003593">
    <property type="entry name" value="AAA+_ATPase"/>
</dbReference>
<feature type="domain" description="ABC transporter" evidence="11">
    <location>
        <begin position="3"/>
        <end position="260"/>
    </location>
</feature>
<dbReference type="OrthoDB" id="8481147at2"/>
<dbReference type="GO" id="GO:0016887">
    <property type="term" value="F:ATP hydrolysis activity"/>
    <property type="evidence" value="ECO:0007669"/>
    <property type="project" value="InterPro"/>
</dbReference>
<keyword evidence="5" id="KW-0997">Cell inner membrane</keyword>
<dbReference type="SMART" id="SM00382">
    <property type="entry name" value="AAA"/>
    <property type="match status" value="1"/>
</dbReference>
<keyword evidence="12" id="KW-0378">Hydrolase</keyword>
<evidence type="ECO:0000313" key="13">
    <source>
        <dbReference type="Proteomes" id="UP000029082"/>
    </source>
</evidence>
<dbReference type="PANTHER" id="PTHR43297">
    <property type="entry name" value="OLIGOPEPTIDE TRANSPORT ATP-BINDING PROTEIN APPD"/>
    <property type="match status" value="1"/>
</dbReference>
<reference evidence="12 13" key="1">
    <citation type="submission" date="2014-03" db="EMBL/GenBank/DDBJ databases">
        <title>Genomics of Bifidobacteria.</title>
        <authorList>
            <person name="Ventura M."/>
            <person name="Milani C."/>
            <person name="Lugli G.A."/>
        </authorList>
    </citation>
    <scope>NUCLEOTIDE SEQUENCE [LARGE SCALE GENOMIC DNA]</scope>
    <source>
        <strain evidence="12 13">DSM 21395</strain>
    </source>
</reference>
<dbReference type="InterPro" id="IPR027417">
    <property type="entry name" value="P-loop_NTPase"/>
</dbReference>
<feature type="region of interest" description="Disordered" evidence="10">
    <location>
        <begin position="271"/>
        <end position="297"/>
    </location>
</feature>